<evidence type="ECO:0000313" key="3">
    <source>
        <dbReference type="EMBL" id="KKO00508.1"/>
    </source>
</evidence>
<evidence type="ECO:0000256" key="1">
    <source>
        <dbReference type="ARBA" id="ARBA00023266"/>
    </source>
</evidence>
<dbReference type="PANTHER" id="PTHR30401">
    <property type="entry name" value="TRNA 2-SELENOURIDINE SYNTHASE"/>
    <property type="match status" value="1"/>
</dbReference>
<accession>A0A0F9VKX2</accession>
<dbReference type="InterPro" id="IPR058840">
    <property type="entry name" value="AAA_SelU"/>
</dbReference>
<gene>
    <name evidence="3" type="ORF">LCGC14_0125990</name>
</gene>
<proteinExistence type="inferred from homology"/>
<protein>
    <recommendedName>
        <fullName evidence="2">Rhodanese domain-containing protein</fullName>
    </recommendedName>
</protein>
<dbReference type="GO" id="GO:0043828">
    <property type="term" value="F:tRNA 2-selenouridine synthase activity"/>
    <property type="evidence" value="ECO:0007669"/>
    <property type="project" value="InterPro"/>
</dbReference>
<dbReference type="InterPro" id="IPR036873">
    <property type="entry name" value="Rhodanese-like_dom_sf"/>
</dbReference>
<dbReference type="InterPro" id="IPR001763">
    <property type="entry name" value="Rhodanese-like_dom"/>
</dbReference>
<dbReference type="InterPro" id="IPR027417">
    <property type="entry name" value="P-loop_NTPase"/>
</dbReference>
<dbReference type="SMART" id="SM00450">
    <property type="entry name" value="RHOD"/>
    <property type="match status" value="1"/>
</dbReference>
<dbReference type="NCBIfam" id="NF008751">
    <property type="entry name" value="PRK11784.1-3"/>
    <property type="match status" value="1"/>
</dbReference>
<dbReference type="CDD" id="cd01520">
    <property type="entry name" value="RHOD_YbbB"/>
    <property type="match status" value="1"/>
</dbReference>
<dbReference type="HAMAP" id="MF_01622">
    <property type="entry name" value="tRNA_sel_U_synth"/>
    <property type="match status" value="1"/>
</dbReference>
<reference evidence="3" key="1">
    <citation type="journal article" date="2015" name="Nature">
        <title>Complex archaea that bridge the gap between prokaryotes and eukaryotes.</title>
        <authorList>
            <person name="Spang A."/>
            <person name="Saw J.H."/>
            <person name="Jorgensen S.L."/>
            <person name="Zaremba-Niedzwiedzka K."/>
            <person name="Martijn J."/>
            <person name="Lind A.E."/>
            <person name="van Eijk R."/>
            <person name="Schleper C."/>
            <person name="Guy L."/>
            <person name="Ettema T.J."/>
        </authorList>
    </citation>
    <scope>NUCLEOTIDE SEQUENCE</scope>
</reference>
<dbReference type="EMBL" id="LAZR01000040">
    <property type="protein sequence ID" value="KKO00508.1"/>
    <property type="molecule type" value="Genomic_DNA"/>
</dbReference>
<dbReference type="SUPFAM" id="SSF52540">
    <property type="entry name" value="P-loop containing nucleoside triphosphate hydrolases"/>
    <property type="match status" value="1"/>
</dbReference>
<keyword evidence="1" id="KW-0711">Selenium</keyword>
<dbReference type="Gene3D" id="3.40.250.10">
    <property type="entry name" value="Rhodanese-like domain"/>
    <property type="match status" value="1"/>
</dbReference>
<feature type="domain" description="Rhodanese" evidence="2">
    <location>
        <begin position="12"/>
        <end position="135"/>
    </location>
</feature>
<dbReference type="Pfam" id="PF26341">
    <property type="entry name" value="AAA_SelU"/>
    <property type="match status" value="1"/>
</dbReference>
<evidence type="ECO:0000259" key="2">
    <source>
        <dbReference type="PROSITE" id="PS50206"/>
    </source>
</evidence>
<name>A0A0F9VKX2_9ZZZZ</name>
<dbReference type="NCBIfam" id="NF008750">
    <property type="entry name" value="PRK11784.1-2"/>
    <property type="match status" value="1"/>
</dbReference>
<dbReference type="AlphaFoldDB" id="A0A0F9VKX2"/>
<dbReference type="SUPFAM" id="SSF52821">
    <property type="entry name" value="Rhodanese/Cell cycle control phosphatase"/>
    <property type="match status" value="1"/>
</dbReference>
<comment type="caution">
    <text evidence="3">The sequence shown here is derived from an EMBL/GenBank/DDBJ whole genome shotgun (WGS) entry which is preliminary data.</text>
</comment>
<dbReference type="PROSITE" id="PS50206">
    <property type="entry name" value="RHODANESE_3"/>
    <property type="match status" value="1"/>
</dbReference>
<sequence>MRDDIRDYGRLFIENIPMMDVRAPVEFSKGAFPLVVNLPLMNDTERQQVGTCYKNQGQHAAIEMGHNLVNGDLKAERIAAWRAFADAHPNGYLYCFRGGLRSQIVQQWLAEAGVQYPRVIGGYKALRRFLIDTLEESVKACPMTLVAGLTGTGKTEVITALANSVDLEGHAHHRGSSFGRHATGQPGQIDFENRLAIEMLKVRGAGHEHLVLEDEGRMVGSCSIPLPLYHAMQQAPLIWLEDSLENRVTRILQDYVVDMHAEYAALFPTDPDQAFSTFAEYLTTSLLRIRKRLGGEQHQLLDELMRSALESQMRTGDASDHRGWIAGLLENYYDPMYAYQRAAKEERVVFSGDHQAVIEYLGEASHRHQA</sequence>
<organism evidence="3">
    <name type="scientific">marine sediment metagenome</name>
    <dbReference type="NCBI Taxonomy" id="412755"/>
    <lineage>
        <taxon>unclassified sequences</taxon>
        <taxon>metagenomes</taxon>
        <taxon>ecological metagenomes</taxon>
    </lineage>
</organism>
<dbReference type="InterPro" id="IPR017582">
    <property type="entry name" value="SelU"/>
</dbReference>
<dbReference type="PANTHER" id="PTHR30401:SF0">
    <property type="entry name" value="TRNA 2-SELENOURIDINE SYNTHASE"/>
    <property type="match status" value="1"/>
</dbReference>
<dbReference type="NCBIfam" id="TIGR03167">
    <property type="entry name" value="tRNA_sel_U_synt"/>
    <property type="match status" value="1"/>
</dbReference>
<dbReference type="GO" id="GO:0002098">
    <property type="term" value="P:tRNA wobble uridine modification"/>
    <property type="evidence" value="ECO:0007669"/>
    <property type="project" value="InterPro"/>
</dbReference>